<gene>
    <name evidence="5" type="ORF">DT594_14650</name>
</gene>
<dbReference type="AlphaFoldDB" id="A0A7V7KU89"/>
<comment type="similarity">
    <text evidence="1">Belongs to the Skp family.</text>
</comment>
<evidence type="ECO:0000256" key="4">
    <source>
        <dbReference type="SAM" id="SignalP"/>
    </source>
</evidence>
<evidence type="ECO:0000256" key="2">
    <source>
        <dbReference type="ARBA" id="ARBA00022729"/>
    </source>
</evidence>
<proteinExistence type="inferred from homology"/>
<dbReference type="Gene3D" id="3.30.910.20">
    <property type="entry name" value="Skp domain"/>
    <property type="match status" value="1"/>
</dbReference>
<dbReference type="SUPFAM" id="SSF111384">
    <property type="entry name" value="OmpH-like"/>
    <property type="match status" value="1"/>
</dbReference>
<keyword evidence="6" id="KW-1185">Reference proteome</keyword>
<feature type="chain" id="PRO_5031388082" evidence="4">
    <location>
        <begin position="23"/>
        <end position="168"/>
    </location>
</feature>
<dbReference type="EMBL" id="QOVF01000005">
    <property type="protein sequence ID" value="KAA0693116.1"/>
    <property type="molecule type" value="Genomic_DNA"/>
</dbReference>
<evidence type="ECO:0000256" key="3">
    <source>
        <dbReference type="SAM" id="Coils"/>
    </source>
</evidence>
<name>A0A7V7KU89_9GAMM</name>
<dbReference type="GO" id="GO:0051082">
    <property type="term" value="F:unfolded protein binding"/>
    <property type="evidence" value="ECO:0007669"/>
    <property type="project" value="InterPro"/>
</dbReference>
<comment type="caution">
    <text evidence="5">The sequence shown here is derived from an EMBL/GenBank/DDBJ whole genome shotgun (WGS) entry which is preliminary data.</text>
</comment>
<evidence type="ECO:0000313" key="5">
    <source>
        <dbReference type="EMBL" id="KAA0693116.1"/>
    </source>
</evidence>
<evidence type="ECO:0000256" key="1">
    <source>
        <dbReference type="ARBA" id="ARBA00009091"/>
    </source>
</evidence>
<sequence length="168" mass="19083">MRKIIGVAIMSVLVLASFPAAAQMKIAVLDYQMALLESDAAKKYSVDAEKKFGTQLQRLRNLEAEAKRLQERMQREGEKLNQTELEKLELEFRQKAREFQAQSKELNEAKAGSDREMLETLKPRLDQAVEAAIQAGGFDLVLDRSAVVDVKAEYDITRQVIERLNSIR</sequence>
<dbReference type="Proteomes" id="UP000463138">
    <property type="component" value="Unassembled WGS sequence"/>
</dbReference>
<dbReference type="GO" id="GO:0050821">
    <property type="term" value="P:protein stabilization"/>
    <property type="evidence" value="ECO:0007669"/>
    <property type="project" value="TreeGrafter"/>
</dbReference>
<reference evidence="5 6" key="1">
    <citation type="submission" date="2018-07" db="EMBL/GenBank/DDBJ databases">
        <title>Pseudomonas laoshanensis sp. nov., isolated from soil.</title>
        <authorList>
            <person name="Sun J."/>
            <person name="Yu L."/>
            <person name="Wang M."/>
            <person name="Zhang C."/>
        </authorList>
    </citation>
    <scope>NUCLEOTIDE SEQUENCE [LARGE SCALE GENOMIC DNA]</scope>
    <source>
        <strain evidence="5 6">Y22</strain>
    </source>
</reference>
<dbReference type="PANTHER" id="PTHR35089">
    <property type="entry name" value="CHAPERONE PROTEIN SKP"/>
    <property type="match status" value="1"/>
</dbReference>
<feature type="signal peptide" evidence="4">
    <location>
        <begin position="1"/>
        <end position="22"/>
    </location>
</feature>
<dbReference type="InterPro" id="IPR005632">
    <property type="entry name" value="Chaperone_Skp"/>
</dbReference>
<dbReference type="Pfam" id="PF03938">
    <property type="entry name" value="OmpH"/>
    <property type="match status" value="1"/>
</dbReference>
<keyword evidence="3" id="KW-0175">Coiled coil</keyword>
<evidence type="ECO:0000313" key="6">
    <source>
        <dbReference type="Proteomes" id="UP000463138"/>
    </source>
</evidence>
<organism evidence="5 6">
    <name type="scientific">Halopseudomonas laoshanensis</name>
    <dbReference type="NCBI Taxonomy" id="2268758"/>
    <lineage>
        <taxon>Bacteria</taxon>
        <taxon>Pseudomonadati</taxon>
        <taxon>Pseudomonadota</taxon>
        <taxon>Gammaproteobacteria</taxon>
        <taxon>Pseudomonadales</taxon>
        <taxon>Pseudomonadaceae</taxon>
        <taxon>Halopseudomonas</taxon>
    </lineage>
</organism>
<accession>A0A7V7KU89</accession>
<dbReference type="InterPro" id="IPR024930">
    <property type="entry name" value="Skp_dom_sf"/>
</dbReference>
<dbReference type="PANTHER" id="PTHR35089:SF1">
    <property type="entry name" value="CHAPERONE PROTEIN SKP"/>
    <property type="match status" value="1"/>
</dbReference>
<dbReference type="SMART" id="SM00935">
    <property type="entry name" value="OmpH"/>
    <property type="match status" value="1"/>
</dbReference>
<dbReference type="OrthoDB" id="6120044at2"/>
<dbReference type="GO" id="GO:0005829">
    <property type="term" value="C:cytosol"/>
    <property type="evidence" value="ECO:0007669"/>
    <property type="project" value="TreeGrafter"/>
</dbReference>
<feature type="coiled-coil region" evidence="3">
    <location>
        <begin position="52"/>
        <end position="105"/>
    </location>
</feature>
<protein>
    <submittedName>
        <fullName evidence="5">OmpH family outer membrane protein</fullName>
    </submittedName>
</protein>
<keyword evidence="2 4" id="KW-0732">Signal</keyword>